<dbReference type="AlphaFoldDB" id="M8B4G2"/>
<dbReference type="GO" id="GO:0005634">
    <property type="term" value="C:nucleus"/>
    <property type="evidence" value="ECO:0007669"/>
    <property type="project" value="UniProtKB-SubCell"/>
</dbReference>
<reference evidence="8" key="1">
    <citation type="submission" date="2015-06" db="UniProtKB">
        <authorList>
            <consortium name="EnsemblPlants"/>
        </authorList>
    </citation>
    <scope>IDENTIFICATION</scope>
</reference>
<keyword evidence="3" id="KW-0238">DNA-binding</keyword>
<evidence type="ECO:0000256" key="7">
    <source>
        <dbReference type="SAM" id="Phobius"/>
    </source>
</evidence>
<keyword evidence="7" id="KW-0472">Membrane</keyword>
<feature type="transmembrane region" description="Helical" evidence="7">
    <location>
        <begin position="92"/>
        <end position="113"/>
    </location>
</feature>
<feature type="compositionally biased region" description="Basic and acidic residues" evidence="6">
    <location>
        <begin position="26"/>
        <end position="37"/>
    </location>
</feature>
<keyword evidence="2" id="KW-0805">Transcription regulation</keyword>
<keyword evidence="7" id="KW-0812">Transmembrane</keyword>
<evidence type="ECO:0000256" key="1">
    <source>
        <dbReference type="ARBA" id="ARBA00004123"/>
    </source>
</evidence>
<evidence type="ECO:0000256" key="5">
    <source>
        <dbReference type="ARBA" id="ARBA00023242"/>
    </source>
</evidence>
<evidence type="ECO:0000256" key="2">
    <source>
        <dbReference type="ARBA" id="ARBA00023015"/>
    </source>
</evidence>
<sequence length="127" mass="15297">MVKTNLAEFSKVTRRPGLMSQRRPVTQREKEDAMERARRFKSTRPFTVKAMKHNDVYASYFMIIPDKFMKTFLPKESRKMTPWDTQAKPWKWSLVIILKIAIQVSITCNYIVIHRNNDIREKSYYYE</sequence>
<dbReference type="GO" id="GO:0003677">
    <property type="term" value="F:DNA binding"/>
    <property type="evidence" value="ECO:0007669"/>
    <property type="project" value="UniProtKB-KW"/>
</dbReference>
<evidence type="ECO:0000313" key="8">
    <source>
        <dbReference type="EnsemblPlants" id="EMT08500"/>
    </source>
</evidence>
<organism evidence="8">
    <name type="scientific">Aegilops tauschii</name>
    <name type="common">Tausch's goatgrass</name>
    <name type="synonym">Aegilops squarrosa</name>
    <dbReference type="NCBI Taxonomy" id="37682"/>
    <lineage>
        <taxon>Eukaryota</taxon>
        <taxon>Viridiplantae</taxon>
        <taxon>Streptophyta</taxon>
        <taxon>Embryophyta</taxon>
        <taxon>Tracheophyta</taxon>
        <taxon>Spermatophyta</taxon>
        <taxon>Magnoliopsida</taxon>
        <taxon>Liliopsida</taxon>
        <taxon>Poales</taxon>
        <taxon>Poaceae</taxon>
        <taxon>BOP clade</taxon>
        <taxon>Pooideae</taxon>
        <taxon>Triticodae</taxon>
        <taxon>Triticeae</taxon>
        <taxon>Triticinae</taxon>
        <taxon>Aegilops</taxon>
    </lineage>
</organism>
<evidence type="ECO:0000256" key="6">
    <source>
        <dbReference type="SAM" id="MobiDB-lite"/>
    </source>
</evidence>
<name>M8B4G2_AEGTA</name>
<dbReference type="SUPFAM" id="SSF101936">
    <property type="entry name" value="DNA-binding pseudobarrel domain"/>
    <property type="match status" value="1"/>
</dbReference>
<dbReference type="Gene3D" id="2.40.330.10">
    <property type="entry name" value="DNA-binding pseudobarrel domain"/>
    <property type="match status" value="1"/>
</dbReference>
<accession>M8B4G2</accession>
<protein>
    <submittedName>
        <fullName evidence="8">Uncharacterized protein</fullName>
    </submittedName>
</protein>
<proteinExistence type="predicted"/>
<dbReference type="EnsemblPlants" id="EMT08500">
    <property type="protein sequence ID" value="EMT08500"/>
    <property type="gene ID" value="F775_21142"/>
</dbReference>
<keyword evidence="7" id="KW-1133">Transmembrane helix</keyword>
<comment type="subcellular location">
    <subcellularLocation>
        <location evidence="1">Nucleus</location>
    </subcellularLocation>
</comment>
<keyword evidence="4" id="KW-0804">Transcription</keyword>
<evidence type="ECO:0000256" key="3">
    <source>
        <dbReference type="ARBA" id="ARBA00023125"/>
    </source>
</evidence>
<keyword evidence="5" id="KW-0539">Nucleus</keyword>
<dbReference type="InterPro" id="IPR015300">
    <property type="entry name" value="DNA-bd_pseudobarrel_sf"/>
</dbReference>
<feature type="region of interest" description="Disordered" evidence="6">
    <location>
        <begin position="18"/>
        <end position="38"/>
    </location>
</feature>
<evidence type="ECO:0000256" key="4">
    <source>
        <dbReference type="ARBA" id="ARBA00023163"/>
    </source>
</evidence>